<organism evidence="2 3">
    <name type="scientific">Lacticaseibacillus zeae DSM 20178 = KCTC 3804</name>
    <dbReference type="NCBI Taxonomy" id="1423816"/>
    <lineage>
        <taxon>Bacteria</taxon>
        <taxon>Bacillati</taxon>
        <taxon>Bacillota</taxon>
        <taxon>Bacilli</taxon>
        <taxon>Lactobacillales</taxon>
        <taxon>Lactobacillaceae</taxon>
        <taxon>Lacticaseibacillus</taxon>
    </lineage>
</organism>
<dbReference type="PATRIC" id="fig|1423816.3.peg.3135"/>
<evidence type="ECO:0000256" key="1">
    <source>
        <dbReference type="SAM" id="Phobius"/>
    </source>
</evidence>
<dbReference type="eggNOG" id="ENOG5032PDW">
    <property type="taxonomic scope" value="Bacteria"/>
</dbReference>
<feature type="transmembrane region" description="Helical" evidence="1">
    <location>
        <begin position="35"/>
        <end position="57"/>
    </location>
</feature>
<gene>
    <name evidence="2" type="ORF">FD51_GL003021</name>
</gene>
<dbReference type="EMBL" id="AZCT01000009">
    <property type="protein sequence ID" value="KRK12262.1"/>
    <property type="molecule type" value="Genomic_DNA"/>
</dbReference>
<protein>
    <submittedName>
        <fullName evidence="2">Uncharacterized protein</fullName>
    </submittedName>
</protein>
<name>A0A0R1ESD6_LACZE</name>
<sequence>MFEFLSIILEPILEIIFIPIFWPEFDLESSPKFNWLRLLLTLAVSLFLAGAGVWLLLHLLTDSPDSMVALFGGLLLLASGGVPAGRAVIDFIDYRRTMRRQRLAKTEAEKPYQEL</sequence>
<keyword evidence="1" id="KW-0812">Transmembrane</keyword>
<dbReference type="RefSeq" id="WP_010491452.1">
    <property type="nucleotide sequence ID" value="NZ_AZCT01000009.1"/>
</dbReference>
<dbReference type="AlphaFoldDB" id="A0A0R1ESD6"/>
<evidence type="ECO:0000313" key="2">
    <source>
        <dbReference type="EMBL" id="KRK12262.1"/>
    </source>
</evidence>
<reference evidence="2 3" key="1">
    <citation type="journal article" date="2015" name="Genome Announc.">
        <title>Expanding the biotechnology potential of lactobacilli through comparative genomics of 213 strains and associated genera.</title>
        <authorList>
            <person name="Sun Z."/>
            <person name="Harris H.M."/>
            <person name="McCann A."/>
            <person name="Guo C."/>
            <person name="Argimon S."/>
            <person name="Zhang W."/>
            <person name="Yang X."/>
            <person name="Jeffery I.B."/>
            <person name="Cooney J.C."/>
            <person name="Kagawa T.F."/>
            <person name="Liu W."/>
            <person name="Song Y."/>
            <person name="Salvetti E."/>
            <person name="Wrobel A."/>
            <person name="Rasinkangas P."/>
            <person name="Parkhill J."/>
            <person name="Rea M.C."/>
            <person name="O'Sullivan O."/>
            <person name="Ritari J."/>
            <person name="Douillard F.P."/>
            <person name="Paul Ross R."/>
            <person name="Yang R."/>
            <person name="Briner A.E."/>
            <person name="Felis G.E."/>
            <person name="de Vos W.M."/>
            <person name="Barrangou R."/>
            <person name="Klaenhammer T.R."/>
            <person name="Caufield P.W."/>
            <person name="Cui Y."/>
            <person name="Zhang H."/>
            <person name="O'Toole P.W."/>
        </authorList>
    </citation>
    <scope>NUCLEOTIDE SEQUENCE [LARGE SCALE GENOMIC DNA]</scope>
    <source>
        <strain evidence="2 3">DSM 20178</strain>
    </source>
</reference>
<keyword evidence="1" id="KW-1133">Transmembrane helix</keyword>
<feature type="transmembrane region" description="Helical" evidence="1">
    <location>
        <begin position="69"/>
        <end position="92"/>
    </location>
</feature>
<dbReference type="Proteomes" id="UP000051984">
    <property type="component" value="Unassembled WGS sequence"/>
</dbReference>
<keyword evidence="1" id="KW-0472">Membrane</keyword>
<comment type="caution">
    <text evidence="2">The sequence shown here is derived from an EMBL/GenBank/DDBJ whole genome shotgun (WGS) entry which is preliminary data.</text>
</comment>
<accession>A0A0R1ESD6</accession>
<evidence type="ECO:0000313" key="3">
    <source>
        <dbReference type="Proteomes" id="UP000051984"/>
    </source>
</evidence>
<feature type="transmembrane region" description="Helical" evidence="1">
    <location>
        <begin position="6"/>
        <end position="23"/>
    </location>
</feature>
<proteinExistence type="predicted"/>